<keyword evidence="5" id="KW-0133">Cell shape</keyword>
<evidence type="ECO:0000256" key="2">
    <source>
        <dbReference type="ARBA" id="ARBA00022490"/>
    </source>
</evidence>
<evidence type="ECO:0000256" key="5">
    <source>
        <dbReference type="ARBA" id="ARBA00022960"/>
    </source>
</evidence>
<dbReference type="GO" id="GO:0008360">
    <property type="term" value="P:regulation of cell shape"/>
    <property type="evidence" value="ECO:0007669"/>
    <property type="project" value="UniProtKB-KW"/>
</dbReference>
<keyword evidence="2" id="KW-0963">Cytoplasm</keyword>
<evidence type="ECO:0000256" key="1">
    <source>
        <dbReference type="ARBA" id="ARBA00004496"/>
    </source>
</evidence>
<evidence type="ECO:0000313" key="8">
    <source>
        <dbReference type="Proteomes" id="UP000534783"/>
    </source>
</evidence>
<dbReference type="Pfam" id="PF06723">
    <property type="entry name" value="MreB_Mbl"/>
    <property type="match status" value="1"/>
</dbReference>
<keyword evidence="8" id="KW-1185">Reference proteome</keyword>
<proteinExistence type="inferred from homology"/>
<dbReference type="AlphaFoldDB" id="A0A7X6DR04"/>
<dbReference type="PANTHER" id="PTHR42749:SF1">
    <property type="entry name" value="CELL SHAPE-DETERMINING PROTEIN MREB"/>
    <property type="match status" value="1"/>
</dbReference>
<accession>A0A7X6DR04</accession>
<evidence type="ECO:0000313" key="7">
    <source>
        <dbReference type="EMBL" id="NKE71802.1"/>
    </source>
</evidence>
<dbReference type="PANTHER" id="PTHR42749">
    <property type="entry name" value="CELL SHAPE-DETERMINING PROTEIN MREB"/>
    <property type="match status" value="1"/>
</dbReference>
<dbReference type="GO" id="GO:0000902">
    <property type="term" value="P:cell morphogenesis"/>
    <property type="evidence" value="ECO:0007669"/>
    <property type="project" value="InterPro"/>
</dbReference>
<keyword evidence="4" id="KW-0067">ATP-binding</keyword>
<comment type="similarity">
    <text evidence="6">Belongs to the FtsA/MreB family.</text>
</comment>
<comment type="subcellular location">
    <subcellularLocation>
        <location evidence="1">Cytoplasm</location>
    </subcellularLocation>
</comment>
<dbReference type="Proteomes" id="UP000534783">
    <property type="component" value="Unassembled WGS sequence"/>
</dbReference>
<reference evidence="7 8" key="1">
    <citation type="journal article" date="2020" name="Nature">
        <title>Bacterial chemolithoautotrophy via manganese oxidation.</title>
        <authorList>
            <person name="Yu H."/>
            <person name="Leadbetter J.R."/>
        </authorList>
    </citation>
    <scope>NUCLEOTIDE SEQUENCE [LARGE SCALE GENOMIC DNA]</scope>
    <source>
        <strain evidence="7 8">Mn-1</strain>
    </source>
</reference>
<evidence type="ECO:0000256" key="3">
    <source>
        <dbReference type="ARBA" id="ARBA00022741"/>
    </source>
</evidence>
<name>A0A7X6DR04_9BACT</name>
<organism evidence="7 8">
    <name type="scientific">Candidatus Manganitrophus noduliformans</name>
    <dbReference type="NCBI Taxonomy" id="2606439"/>
    <lineage>
        <taxon>Bacteria</taxon>
        <taxon>Pseudomonadati</taxon>
        <taxon>Nitrospirota</taxon>
        <taxon>Nitrospiria</taxon>
        <taxon>Candidatus Troglogloeales</taxon>
        <taxon>Candidatus Manganitrophaceae</taxon>
        <taxon>Candidatus Manganitrophus</taxon>
    </lineage>
</organism>
<dbReference type="GO" id="GO:0005524">
    <property type="term" value="F:ATP binding"/>
    <property type="evidence" value="ECO:0007669"/>
    <property type="project" value="UniProtKB-KW"/>
</dbReference>
<protein>
    <submittedName>
        <fullName evidence="7">Hsp70 family protein</fullName>
    </submittedName>
</protein>
<sequence>MRAVCDCIEPLQILRGAKPGDPDRRAADRRDQPAEPTCLRTFEASQRDFPPKPFLRPSCPVSFPFSKSIKIFDILNIDLGFFIREKSVAGVLSQTLRRWVGYPDLAIDLGTATTRLAAADSPSMLERPSVIIPDDARQRSPLSPLRGGVVIDCEAAASVLEGLFHGLKRYGLIKPRVLACAPTDATDAERAALVRAVRMAGAAAVEVAPEPLAAAIGAGLDVSLPRAQMVVDIGEGVTDIAVIRSGTLVSASAIRVACGDLHAAVGERISSDHGAFLPRGGSERLIKLIGADFPPPLPAHILTRAITEEGKRDTWLKVDPRLLWRTLSPIYEKIVKQVGATLRDLPPSLFCEVIENGICLTGGGALLPGISRRLFSEVKVDVKVAGAPLHAVIDGARAMLSTAIEIDLWRR</sequence>
<dbReference type="InterPro" id="IPR004753">
    <property type="entry name" value="MreB"/>
</dbReference>
<dbReference type="EMBL" id="VTOW01000002">
    <property type="protein sequence ID" value="NKE71802.1"/>
    <property type="molecule type" value="Genomic_DNA"/>
</dbReference>
<dbReference type="SUPFAM" id="SSF53067">
    <property type="entry name" value="Actin-like ATPase domain"/>
    <property type="match status" value="2"/>
</dbReference>
<dbReference type="PRINTS" id="PR01652">
    <property type="entry name" value="SHAPEPROTEIN"/>
</dbReference>
<dbReference type="Gene3D" id="3.30.420.40">
    <property type="match status" value="2"/>
</dbReference>
<gene>
    <name evidence="7" type="ORF">MNODULE_13725</name>
</gene>
<keyword evidence="3" id="KW-0547">Nucleotide-binding</keyword>
<dbReference type="GO" id="GO:0005737">
    <property type="term" value="C:cytoplasm"/>
    <property type="evidence" value="ECO:0007669"/>
    <property type="project" value="UniProtKB-SubCell"/>
</dbReference>
<evidence type="ECO:0000256" key="4">
    <source>
        <dbReference type="ARBA" id="ARBA00022840"/>
    </source>
</evidence>
<comment type="caution">
    <text evidence="7">The sequence shown here is derived from an EMBL/GenBank/DDBJ whole genome shotgun (WGS) entry which is preliminary data.</text>
</comment>
<evidence type="ECO:0000256" key="6">
    <source>
        <dbReference type="ARBA" id="ARBA00023458"/>
    </source>
</evidence>
<dbReference type="InterPro" id="IPR056546">
    <property type="entry name" value="MreB_MamK-like"/>
</dbReference>
<dbReference type="InterPro" id="IPR043129">
    <property type="entry name" value="ATPase_NBD"/>
</dbReference>